<evidence type="ECO:0000313" key="1">
    <source>
        <dbReference type="EMBL" id="MDR6700196.1"/>
    </source>
</evidence>
<comment type="caution">
    <text evidence="1">The sequence shown here is derived from an EMBL/GenBank/DDBJ whole genome shotgun (WGS) entry which is preliminary data.</text>
</comment>
<evidence type="ECO:0000313" key="2">
    <source>
        <dbReference type="Proteomes" id="UP001265315"/>
    </source>
</evidence>
<dbReference type="EMBL" id="JAVDSW010000001">
    <property type="protein sequence ID" value="MDR6700196.1"/>
    <property type="molecule type" value="Genomic_DNA"/>
</dbReference>
<dbReference type="Proteomes" id="UP001265315">
    <property type="component" value="Unassembled WGS sequence"/>
</dbReference>
<proteinExistence type="predicted"/>
<name>A0AAW8LM66_AGRTU</name>
<sequence length="64" mass="6937">MLHPDMCPAPVKPHIAGITRLRLNVAFAKIANEILTNAKLHAPTKIQPVSSPEMIDSVGVQLEI</sequence>
<protein>
    <submittedName>
        <fullName evidence="1">Uncharacterized protein</fullName>
    </submittedName>
</protein>
<accession>A0AAW8LM66</accession>
<reference evidence="1" key="1">
    <citation type="submission" date="2023-07" db="EMBL/GenBank/DDBJ databases">
        <title>Sorghum-associated microbial communities from plants grown in Nebraska, USA.</title>
        <authorList>
            <person name="Schachtman D."/>
        </authorList>
    </citation>
    <scope>NUCLEOTIDE SEQUENCE</scope>
    <source>
        <strain evidence="1">1457</strain>
    </source>
</reference>
<organism evidence="1 2">
    <name type="scientific">Agrobacterium tumefaciens</name>
    <dbReference type="NCBI Taxonomy" id="358"/>
    <lineage>
        <taxon>Bacteria</taxon>
        <taxon>Pseudomonadati</taxon>
        <taxon>Pseudomonadota</taxon>
        <taxon>Alphaproteobacteria</taxon>
        <taxon>Hyphomicrobiales</taxon>
        <taxon>Rhizobiaceae</taxon>
        <taxon>Rhizobium/Agrobacterium group</taxon>
        <taxon>Agrobacterium</taxon>
        <taxon>Agrobacterium tumefaciens complex</taxon>
    </lineage>
</organism>
<dbReference type="AlphaFoldDB" id="A0AAW8LM66"/>
<gene>
    <name evidence="1" type="ORF">J2W61_000024</name>
</gene>